<evidence type="ECO:0000313" key="8">
    <source>
        <dbReference type="Proteomes" id="UP000282007"/>
    </source>
</evidence>
<dbReference type="InterPro" id="IPR050166">
    <property type="entry name" value="ABC_transporter_ATP-bind"/>
</dbReference>
<dbReference type="CDD" id="cd03293">
    <property type="entry name" value="ABC_NrtD_SsuB_transporters"/>
    <property type="match status" value="1"/>
</dbReference>
<dbReference type="GO" id="GO:0005524">
    <property type="term" value="F:ATP binding"/>
    <property type="evidence" value="ECO:0007669"/>
    <property type="project" value="UniProtKB-KW"/>
</dbReference>
<evidence type="ECO:0000256" key="2">
    <source>
        <dbReference type="ARBA" id="ARBA00022741"/>
    </source>
</evidence>
<organism evidence="6 7">
    <name type="scientific">Haloplanus aerogenes</name>
    <dbReference type="NCBI Taxonomy" id="660522"/>
    <lineage>
        <taxon>Archaea</taxon>
        <taxon>Methanobacteriati</taxon>
        <taxon>Methanobacteriota</taxon>
        <taxon>Stenosarchaea group</taxon>
        <taxon>Halobacteria</taxon>
        <taxon>Halobacteriales</taxon>
        <taxon>Haloferacaceae</taxon>
        <taxon>Haloplanus</taxon>
    </lineage>
</organism>
<keyword evidence="8" id="KW-1185">Reference proteome</keyword>
<reference evidence="6 7" key="1">
    <citation type="journal article" date="2015" name="Stand. Genomic Sci.">
        <title>Genomic Encyclopedia of Bacterial and Archaeal Type Strains, Phase III: the genomes of soil and plant-associated and newly described type strains.</title>
        <authorList>
            <person name="Whitman W.B."/>
            <person name="Woyke T."/>
            <person name="Klenk H.P."/>
            <person name="Zhou Y."/>
            <person name="Lilburn T.G."/>
            <person name="Beck B.J."/>
            <person name="De Vos P."/>
            <person name="Vandamme P."/>
            <person name="Eisen J.A."/>
            <person name="Garrity G."/>
            <person name="Hugenholtz P."/>
            <person name="Kyrpides N.C."/>
        </authorList>
    </citation>
    <scope>NUCLEOTIDE SEQUENCE [LARGE SCALE GENOMIC DNA]</scope>
    <source>
        <strain evidence="6 7">CGMCC 1.10124</strain>
    </source>
</reference>
<dbReference type="InterPro" id="IPR003439">
    <property type="entry name" value="ABC_transporter-like_ATP-bd"/>
</dbReference>
<name>A0A3M0CUJ2_9EURY</name>
<dbReference type="Proteomes" id="UP000282007">
    <property type="component" value="Chromosome"/>
</dbReference>
<proteinExistence type="predicted"/>
<dbReference type="Gene3D" id="3.40.50.300">
    <property type="entry name" value="P-loop containing nucleotide triphosphate hydrolases"/>
    <property type="match status" value="1"/>
</dbReference>
<evidence type="ECO:0000313" key="5">
    <source>
        <dbReference type="EMBL" id="AZH26743.1"/>
    </source>
</evidence>
<dbReference type="GO" id="GO:0016887">
    <property type="term" value="F:ATP hydrolysis activity"/>
    <property type="evidence" value="ECO:0007669"/>
    <property type="project" value="InterPro"/>
</dbReference>
<gene>
    <name evidence="6" type="ORF">ATH50_3146</name>
    <name evidence="5" type="ORF">DU502_15765</name>
</gene>
<protein>
    <submittedName>
        <fullName evidence="5">ABC transporter ATP-binding protein</fullName>
    </submittedName>
    <submittedName>
        <fullName evidence="6">NitT/TauT family transport system ATP-binding protein</fullName>
    </submittedName>
</protein>
<accession>A0A3M0CUJ2</accession>
<evidence type="ECO:0000313" key="6">
    <source>
        <dbReference type="EMBL" id="RMB12988.1"/>
    </source>
</evidence>
<sequence length="258" mass="27676">MIRVENLSVSYGDLRALDDVSLDIADGEFVTIVGPSGCGKTTLLRTIGGLESPTTGRVSIDGDPPEVAQADARLGFVFQDHTLLPWKSALENVTFLRRMAGKDSDPAGARELLATTGLDGFEDARPAELSGGMKQRVAIARAIHLGADVLLMDEPFGELDEITRDEMSVEILRLWRENRKTVVFVTHSVPEAVFLGDRCLVVAGAPADGHAATGNGDPGRIVAEFDIDLPRPRDESVFGSEAFGRQVAQVRGALHDDA</sequence>
<dbReference type="EMBL" id="CP034145">
    <property type="protein sequence ID" value="AZH26743.1"/>
    <property type="molecule type" value="Genomic_DNA"/>
</dbReference>
<evidence type="ECO:0000256" key="1">
    <source>
        <dbReference type="ARBA" id="ARBA00022448"/>
    </source>
</evidence>
<dbReference type="GeneID" id="38472773"/>
<reference evidence="6" key="3">
    <citation type="submission" date="2018-10" db="EMBL/GenBank/DDBJ databases">
        <authorList>
            <person name="Whitman W."/>
            <person name="Huntemann M."/>
            <person name="Clum A."/>
            <person name="Pillay M."/>
            <person name="Palaniappan K."/>
            <person name="Varghese N."/>
            <person name="Mikhailova N."/>
            <person name="Stamatis D."/>
            <person name="Reddy T."/>
            <person name="Daum C."/>
            <person name="Shapiro N."/>
            <person name="Ivanova N."/>
            <person name="Kyrpides N."/>
            <person name="Woyke T."/>
        </authorList>
    </citation>
    <scope>NUCLEOTIDE SEQUENCE</scope>
    <source>
        <strain evidence="6">CGMCC 1.10124</strain>
    </source>
</reference>
<evidence type="ECO:0000259" key="4">
    <source>
        <dbReference type="PROSITE" id="PS50893"/>
    </source>
</evidence>
<keyword evidence="3 6" id="KW-0067">ATP-binding</keyword>
<dbReference type="RefSeq" id="WP_121921702.1">
    <property type="nucleotide sequence ID" value="NZ_CP034145.1"/>
</dbReference>
<dbReference type="Pfam" id="PF00005">
    <property type="entry name" value="ABC_tran"/>
    <property type="match status" value="1"/>
</dbReference>
<dbReference type="OrthoDB" id="18368at2157"/>
<dbReference type="InterPro" id="IPR027417">
    <property type="entry name" value="P-loop_NTPase"/>
</dbReference>
<dbReference type="InterPro" id="IPR003593">
    <property type="entry name" value="AAA+_ATPase"/>
</dbReference>
<dbReference type="InterPro" id="IPR017871">
    <property type="entry name" value="ABC_transporter-like_CS"/>
</dbReference>
<dbReference type="AlphaFoldDB" id="A0A3M0CUJ2"/>
<dbReference type="SUPFAM" id="SSF52540">
    <property type="entry name" value="P-loop containing nucleoside triphosphate hydrolases"/>
    <property type="match status" value="1"/>
</dbReference>
<keyword evidence="1" id="KW-0813">Transport</keyword>
<keyword evidence="2" id="KW-0547">Nucleotide-binding</keyword>
<evidence type="ECO:0000313" key="7">
    <source>
        <dbReference type="Proteomes" id="UP000277326"/>
    </source>
</evidence>
<reference evidence="5 8" key="2">
    <citation type="submission" date="2018-07" db="EMBL/GenBank/DDBJ databases">
        <title>Genome sequences of Haloplanus aerogenes JCM 16430T.</title>
        <authorList>
            <person name="Kim Y.B."/>
            <person name="Roh S.W."/>
        </authorList>
    </citation>
    <scope>NUCLEOTIDE SEQUENCE [LARGE SCALE GENOMIC DNA]</scope>
    <source>
        <strain evidence="5 8">JCM 16430</strain>
    </source>
</reference>
<feature type="domain" description="ABC transporter" evidence="4">
    <location>
        <begin position="2"/>
        <end position="229"/>
    </location>
</feature>
<dbReference type="PANTHER" id="PTHR42788:SF13">
    <property type="entry name" value="ALIPHATIC SULFONATES IMPORT ATP-BINDING PROTEIN SSUB"/>
    <property type="match status" value="1"/>
</dbReference>
<dbReference type="PROSITE" id="PS00211">
    <property type="entry name" value="ABC_TRANSPORTER_1"/>
    <property type="match status" value="1"/>
</dbReference>
<dbReference type="KEGG" id="haer:DU502_15765"/>
<dbReference type="PANTHER" id="PTHR42788">
    <property type="entry name" value="TAURINE IMPORT ATP-BINDING PROTEIN-RELATED"/>
    <property type="match status" value="1"/>
</dbReference>
<evidence type="ECO:0000256" key="3">
    <source>
        <dbReference type="ARBA" id="ARBA00022840"/>
    </source>
</evidence>
<dbReference type="Proteomes" id="UP000277326">
    <property type="component" value="Unassembled WGS sequence"/>
</dbReference>
<dbReference type="EMBL" id="REFS01000006">
    <property type="protein sequence ID" value="RMB12988.1"/>
    <property type="molecule type" value="Genomic_DNA"/>
</dbReference>
<dbReference type="PROSITE" id="PS50893">
    <property type="entry name" value="ABC_TRANSPORTER_2"/>
    <property type="match status" value="1"/>
</dbReference>
<dbReference type="SMART" id="SM00382">
    <property type="entry name" value="AAA"/>
    <property type="match status" value="1"/>
</dbReference>